<gene>
    <name evidence="1" type="ORF">N3K66_007151</name>
</gene>
<evidence type="ECO:0000313" key="1">
    <source>
        <dbReference type="EMBL" id="KAI9898791.1"/>
    </source>
</evidence>
<evidence type="ECO:0000313" key="2">
    <source>
        <dbReference type="Proteomes" id="UP001163324"/>
    </source>
</evidence>
<accession>A0ACC0UXC9</accession>
<organism evidence="1 2">
    <name type="scientific">Trichothecium roseum</name>
    <dbReference type="NCBI Taxonomy" id="47278"/>
    <lineage>
        <taxon>Eukaryota</taxon>
        <taxon>Fungi</taxon>
        <taxon>Dikarya</taxon>
        <taxon>Ascomycota</taxon>
        <taxon>Pezizomycotina</taxon>
        <taxon>Sordariomycetes</taxon>
        <taxon>Hypocreomycetidae</taxon>
        <taxon>Hypocreales</taxon>
        <taxon>Hypocreales incertae sedis</taxon>
        <taxon>Trichothecium</taxon>
    </lineage>
</organism>
<sequence length="568" mass="62394">MSTVRDIRRRIRGITEDMDDLRRGGGLVRERDSRAMMRLQERLSDEYAMLDEAQTRRSRRHRPSRTRSPPPGFDSDYSDDRDDSDNDSRGKGVSEEDMSAITDALFALDLEDEEYQIRMATALSLADQGVATRGNPGESHAESSRQGASRNTQGAATAAAAAAGSSSASPSTPNPTATTSDSNSSTTECLICTETFPTASCAVLACQHAYCRDCLTDFFSRSLQDETIFPPSCCKAPIPIAQHQHLLPATAPSLHRAREAEVSSAERLYCSHPRCSAFIPASRIAGDVGTCPSPACRRRTCKLCRRPEHADACAEDVDGRALLDMGRREGWQRCGACGRMVEKTEGCVHMVCLCGYGFCYRCGGPWPSCHCADGQRAQRVPAAEAPAPLMGAREEREALAAEFHRRQHRHEYQHGQQRHGRHAVEFQPWPPVMPVPPFQDNRHHGHQHQHHRRHHHHHHQQHDQGQVQFQQGGFNWFTFPVQIPPVHPFILEHRQHAQLQPPPTSSPFVPGAPLGLGGGGIFPPAQAAGPCAHPRRLFTRGGACSTCGDAGSARRCTGCGVLVCGRCV</sequence>
<protein>
    <submittedName>
        <fullName evidence="1">Uncharacterized protein</fullName>
    </submittedName>
</protein>
<reference evidence="1" key="1">
    <citation type="submission" date="2022-10" db="EMBL/GenBank/DDBJ databases">
        <title>Complete Genome of Trichothecium roseum strain YXFP-22015, a Plant Pathogen Isolated from Citrus.</title>
        <authorList>
            <person name="Wang Y."/>
            <person name="Zhu L."/>
        </authorList>
    </citation>
    <scope>NUCLEOTIDE SEQUENCE</scope>
    <source>
        <strain evidence="1">YXFP-22015</strain>
    </source>
</reference>
<comment type="caution">
    <text evidence="1">The sequence shown here is derived from an EMBL/GenBank/DDBJ whole genome shotgun (WGS) entry which is preliminary data.</text>
</comment>
<proteinExistence type="predicted"/>
<name>A0ACC0UXC9_9HYPO</name>
<dbReference type="Proteomes" id="UP001163324">
    <property type="component" value="Chromosome 6"/>
</dbReference>
<keyword evidence="2" id="KW-1185">Reference proteome</keyword>
<dbReference type="EMBL" id="CM047945">
    <property type="protein sequence ID" value="KAI9898791.1"/>
    <property type="molecule type" value="Genomic_DNA"/>
</dbReference>